<dbReference type="Gene3D" id="2.30.30.40">
    <property type="entry name" value="SH3 Domains"/>
    <property type="match status" value="1"/>
</dbReference>
<dbReference type="Gene3D" id="2.40.50.180">
    <property type="entry name" value="CheA-289, Domain 4"/>
    <property type="match status" value="1"/>
</dbReference>
<dbReference type="OrthoDB" id="115049at2157"/>
<evidence type="ECO:0000259" key="1">
    <source>
        <dbReference type="PROSITE" id="PS50851"/>
    </source>
</evidence>
<organism evidence="2 3">
    <name type="scientific">Methanospirillum lacunae</name>
    <dbReference type="NCBI Taxonomy" id="668570"/>
    <lineage>
        <taxon>Archaea</taxon>
        <taxon>Methanobacteriati</taxon>
        <taxon>Methanobacteriota</taxon>
        <taxon>Stenosarchaea group</taxon>
        <taxon>Methanomicrobia</taxon>
        <taxon>Methanomicrobiales</taxon>
        <taxon>Methanospirillaceae</taxon>
        <taxon>Methanospirillum</taxon>
    </lineage>
</organism>
<dbReference type="GO" id="GO:0005829">
    <property type="term" value="C:cytosol"/>
    <property type="evidence" value="ECO:0007669"/>
    <property type="project" value="TreeGrafter"/>
</dbReference>
<dbReference type="Proteomes" id="UP000245657">
    <property type="component" value="Unassembled WGS sequence"/>
</dbReference>
<dbReference type="Pfam" id="PF01584">
    <property type="entry name" value="CheW"/>
    <property type="match status" value="1"/>
</dbReference>
<dbReference type="RefSeq" id="WP_109969796.1">
    <property type="nucleotide sequence ID" value="NZ_CP176093.1"/>
</dbReference>
<dbReference type="PROSITE" id="PS50851">
    <property type="entry name" value="CHEW"/>
    <property type="match status" value="1"/>
</dbReference>
<proteinExistence type="predicted"/>
<dbReference type="PANTHER" id="PTHR22617">
    <property type="entry name" value="CHEMOTAXIS SENSOR HISTIDINE KINASE-RELATED"/>
    <property type="match status" value="1"/>
</dbReference>
<protein>
    <submittedName>
        <fullName evidence="2">Chemotaxis protein CheW</fullName>
    </submittedName>
</protein>
<accession>A0A2V2N2H3</accession>
<dbReference type="EMBL" id="QGMY01000014">
    <property type="protein sequence ID" value="PWR70367.1"/>
    <property type="molecule type" value="Genomic_DNA"/>
</dbReference>
<dbReference type="PANTHER" id="PTHR22617:SF23">
    <property type="entry name" value="CHEMOTAXIS PROTEIN CHEW"/>
    <property type="match status" value="1"/>
</dbReference>
<name>A0A2V2N2H3_9EURY</name>
<dbReference type="InterPro" id="IPR039315">
    <property type="entry name" value="CheW"/>
</dbReference>
<dbReference type="SUPFAM" id="SSF50341">
    <property type="entry name" value="CheW-like"/>
    <property type="match status" value="1"/>
</dbReference>
<sequence>MELANIKAQSGKEVKEDEVQVVEFIIGEDKFAVNLFDVREIVEASKITPLPHAPSHVRGIIDLRGEITTIIDLRQLLRIKAAKDVSTADLRFIVMDDTVSSQKTGIVVDEVTSVLTVPVTDIDQATNGGADDRGHILGVIKKEVGERGESRKELVIWIDVRELISTMG</sequence>
<keyword evidence="3" id="KW-1185">Reference proteome</keyword>
<feature type="domain" description="CheW-like" evidence="1">
    <location>
        <begin position="18"/>
        <end position="168"/>
    </location>
</feature>
<evidence type="ECO:0000313" key="3">
    <source>
        <dbReference type="Proteomes" id="UP000245657"/>
    </source>
</evidence>
<dbReference type="InterPro" id="IPR036061">
    <property type="entry name" value="CheW-like_dom_sf"/>
</dbReference>
<dbReference type="SMART" id="SM00260">
    <property type="entry name" value="CheW"/>
    <property type="match status" value="1"/>
</dbReference>
<gene>
    <name evidence="2" type="ORF">DK846_14905</name>
</gene>
<dbReference type="InterPro" id="IPR002545">
    <property type="entry name" value="CheW-lke_dom"/>
</dbReference>
<dbReference type="GeneID" id="97547582"/>
<comment type="caution">
    <text evidence="2">The sequence shown here is derived from an EMBL/GenBank/DDBJ whole genome shotgun (WGS) entry which is preliminary data.</text>
</comment>
<reference evidence="2 3" key="1">
    <citation type="submission" date="2018-05" db="EMBL/GenBank/DDBJ databases">
        <title>Draft genome of Methanospirillum lacunae Ki8-1.</title>
        <authorList>
            <person name="Dueholm M.S."/>
            <person name="Nielsen P.H."/>
            <person name="Bakmann L.F."/>
            <person name="Otzen D.E."/>
        </authorList>
    </citation>
    <scope>NUCLEOTIDE SEQUENCE [LARGE SCALE GENOMIC DNA]</scope>
    <source>
        <strain evidence="2 3">Ki8-1</strain>
    </source>
</reference>
<dbReference type="AlphaFoldDB" id="A0A2V2N2H3"/>
<dbReference type="GO" id="GO:0007165">
    <property type="term" value="P:signal transduction"/>
    <property type="evidence" value="ECO:0007669"/>
    <property type="project" value="InterPro"/>
</dbReference>
<evidence type="ECO:0000313" key="2">
    <source>
        <dbReference type="EMBL" id="PWR70367.1"/>
    </source>
</evidence>
<dbReference type="GO" id="GO:0006935">
    <property type="term" value="P:chemotaxis"/>
    <property type="evidence" value="ECO:0007669"/>
    <property type="project" value="InterPro"/>
</dbReference>